<gene>
    <name evidence="7" type="ORF">SAMN04489764_0376</name>
</gene>
<dbReference type="InterPro" id="IPR015815">
    <property type="entry name" value="HIBADH-related"/>
</dbReference>
<proteinExistence type="inferred from homology"/>
<dbReference type="SUPFAM" id="SSF48179">
    <property type="entry name" value="6-phosphogluconate dehydrogenase C-terminal domain-like"/>
    <property type="match status" value="1"/>
</dbReference>
<dbReference type="Pfam" id="PF03446">
    <property type="entry name" value="NAD_binding_2"/>
    <property type="match status" value="1"/>
</dbReference>
<comment type="similarity">
    <text evidence="1">Belongs to the HIBADH-related family.</text>
</comment>
<dbReference type="InterPro" id="IPR006115">
    <property type="entry name" value="6PGDH_NADP-bd"/>
</dbReference>
<evidence type="ECO:0000313" key="7">
    <source>
        <dbReference type="EMBL" id="SDQ35986.1"/>
    </source>
</evidence>
<dbReference type="STRING" id="35622.SAMN04489764_0376"/>
<keyword evidence="3" id="KW-0520">NAD</keyword>
<dbReference type="GO" id="GO:0016491">
    <property type="term" value="F:oxidoreductase activity"/>
    <property type="evidence" value="ECO:0007669"/>
    <property type="project" value="UniProtKB-KW"/>
</dbReference>
<feature type="domain" description="3-hydroxyisobutyrate dehydrogenase-like NAD-binding" evidence="6">
    <location>
        <begin position="163"/>
        <end position="284"/>
    </location>
</feature>
<dbReference type="RefSeq" id="WP_242659022.1">
    <property type="nucleotide sequence ID" value="NZ_FNKK01000002.1"/>
</dbReference>
<evidence type="ECO:0000256" key="3">
    <source>
        <dbReference type="ARBA" id="ARBA00023027"/>
    </source>
</evidence>
<organism evidence="7 8">
    <name type="scientific">Thermostaphylospora chromogena</name>
    <dbReference type="NCBI Taxonomy" id="35622"/>
    <lineage>
        <taxon>Bacteria</taxon>
        <taxon>Bacillati</taxon>
        <taxon>Actinomycetota</taxon>
        <taxon>Actinomycetes</taxon>
        <taxon>Streptosporangiales</taxon>
        <taxon>Thermomonosporaceae</taxon>
        <taxon>Thermostaphylospora</taxon>
    </lineage>
</organism>
<dbReference type="PANTHER" id="PTHR43580">
    <property type="entry name" value="OXIDOREDUCTASE GLYR1-RELATED"/>
    <property type="match status" value="1"/>
</dbReference>
<feature type="active site" evidence="4">
    <location>
        <position position="169"/>
    </location>
</feature>
<dbReference type="InterPro" id="IPR008927">
    <property type="entry name" value="6-PGluconate_DH-like_C_sf"/>
</dbReference>
<reference evidence="7 8" key="1">
    <citation type="submission" date="2016-10" db="EMBL/GenBank/DDBJ databases">
        <authorList>
            <person name="de Groot N.N."/>
        </authorList>
    </citation>
    <scope>NUCLEOTIDE SEQUENCE [LARGE SCALE GENOMIC DNA]</scope>
    <source>
        <strain evidence="7 8">DSM 43794</strain>
    </source>
</reference>
<dbReference type="GO" id="GO:0050661">
    <property type="term" value="F:NADP binding"/>
    <property type="evidence" value="ECO:0007669"/>
    <property type="project" value="InterPro"/>
</dbReference>
<keyword evidence="8" id="KW-1185">Reference proteome</keyword>
<dbReference type="InterPro" id="IPR036291">
    <property type="entry name" value="NAD(P)-bd_dom_sf"/>
</dbReference>
<dbReference type="SUPFAM" id="SSF51735">
    <property type="entry name" value="NAD(P)-binding Rossmann-fold domains"/>
    <property type="match status" value="1"/>
</dbReference>
<dbReference type="Gene3D" id="3.40.50.720">
    <property type="entry name" value="NAD(P)-binding Rossmann-like Domain"/>
    <property type="match status" value="1"/>
</dbReference>
<dbReference type="PANTHER" id="PTHR43580:SF2">
    <property type="entry name" value="CYTOKINE-LIKE NUCLEAR FACTOR N-PAC"/>
    <property type="match status" value="1"/>
</dbReference>
<evidence type="ECO:0000256" key="4">
    <source>
        <dbReference type="PIRSR" id="PIRSR000103-1"/>
    </source>
</evidence>
<evidence type="ECO:0000259" key="6">
    <source>
        <dbReference type="Pfam" id="PF14833"/>
    </source>
</evidence>
<dbReference type="Pfam" id="PF14833">
    <property type="entry name" value="NAD_binding_11"/>
    <property type="match status" value="1"/>
</dbReference>
<dbReference type="PIRSF" id="PIRSF000103">
    <property type="entry name" value="HIBADH"/>
    <property type="match status" value="1"/>
</dbReference>
<feature type="domain" description="6-phosphogluconate dehydrogenase NADP-binding" evidence="5">
    <location>
        <begin position="4"/>
        <end position="160"/>
    </location>
</feature>
<sequence>MKRLALIGLGGMGTGMGLRLLDRGFSLRVYNRTPGRAEPLIAAGAVAASGVADAAAGADVVILSLSDEAAVEEVLFGRRGSALPRGTLLVDTTTVSPHYAREAARRLSAQGVARVEACLVGNPQMARAGRLRVFTAGSRLAAGRAADVLNAIGREVRHIGPAGMASTLKIAFNLLLGAQTAALAEAVAYGSEAGLDPKLLLRTLVGEGSGLRSPLLAFRAEFMGKGCYEPPSFRAALMAKDLHLAVHEGDRIGLALPVAASAAALYEAAVAAGDGDKDAAVVLRTSRRR</sequence>
<dbReference type="InterPro" id="IPR051265">
    <property type="entry name" value="HIBADH-related_NP60_sf"/>
</dbReference>
<dbReference type="EMBL" id="FNKK01000002">
    <property type="protein sequence ID" value="SDQ35986.1"/>
    <property type="molecule type" value="Genomic_DNA"/>
</dbReference>
<protein>
    <submittedName>
        <fullName evidence="7">3-hydroxyisobutyrate dehydrogenase</fullName>
    </submittedName>
</protein>
<dbReference type="Gene3D" id="1.10.1040.10">
    <property type="entry name" value="N-(1-d-carboxylethyl)-l-norvaline Dehydrogenase, domain 2"/>
    <property type="match status" value="1"/>
</dbReference>
<name>A0A1H1A9J6_9ACTN</name>
<dbReference type="Proteomes" id="UP000217103">
    <property type="component" value="Unassembled WGS sequence"/>
</dbReference>
<evidence type="ECO:0000259" key="5">
    <source>
        <dbReference type="Pfam" id="PF03446"/>
    </source>
</evidence>
<dbReference type="AlphaFoldDB" id="A0A1H1A9J6"/>
<dbReference type="InterPro" id="IPR013328">
    <property type="entry name" value="6PGD_dom2"/>
</dbReference>
<evidence type="ECO:0000256" key="1">
    <source>
        <dbReference type="ARBA" id="ARBA00009080"/>
    </source>
</evidence>
<dbReference type="GO" id="GO:0051287">
    <property type="term" value="F:NAD binding"/>
    <property type="evidence" value="ECO:0007669"/>
    <property type="project" value="InterPro"/>
</dbReference>
<evidence type="ECO:0000256" key="2">
    <source>
        <dbReference type="ARBA" id="ARBA00023002"/>
    </source>
</evidence>
<evidence type="ECO:0000313" key="8">
    <source>
        <dbReference type="Proteomes" id="UP000217103"/>
    </source>
</evidence>
<dbReference type="InterPro" id="IPR029154">
    <property type="entry name" value="HIBADH-like_NADP-bd"/>
</dbReference>
<accession>A0A1H1A9J6</accession>
<keyword evidence="2" id="KW-0560">Oxidoreductase</keyword>